<sequence>MISQDKGLLAWFARNHHAANLLMITVLAVGIISIFNIKQEVFPVFALDTVEIEIQYRGAGPEEVEQSVIVPIESELRGLEIIRRLEATASEGRATVVAELYPSFDKNRALQEITAAVQRISVFPDEIEPPVVRLGTGRRRDVMRISVSGDLNERDLVDFAHEVESGLLSQPNITLVELRGVRDAEIGIEITSAQLRSLGLTLGDVARRVGEAALDVPGGTLRTPGGDLQLRTKERRNNAIGFRDIPVISGTDGTKVRLGDIAKITDGFEESEQESYFYGKRAVTIAVFSSENQAPLEVAQEVREFIEREQKKLPDSVSLSLSRDRSVEFEERVGLLMKNGAMGLVLVLLALGLFLDLRVAFWTAIGIPISILGSIALLPLGGSTINMISLFGFIITLGIVVDDAVVVGEEIFHRLSQGESRASAAIAGVKAMTMPVIFAVTTNIIAFMPLLFVPGENGQFFEVLPAVVIAVFTVSLIECLLILPAHLAAAGGKEKTGGLFDKINGAQTRLRHGMENLMDRSYQPLLDFAIRHRVLTLAIFVATLILTGAYLASGRLDFKFQPQIEADFIQAEIAMPAGTPIDRTREVIFIAEEAAKKALELAGEGEITTSISVEVGEDSSNLGEVAVTLVPQSQRKITGGEFADLWRKQMPKIPDMESIFYDYLVGPGGEAEIDIQLAHPDLDVLRQAADEVADAVAAYPGTADIRKGAGRETPELQFELTPEGRALGLTSEMLGARVRDAFLGAEALRQPRGREEVRVMVRLPKSERVSLEGLKSFLIRTPGGGEITLGEAAKITTTSAPLRIRRVDGGRVLKITANVVPGVTTGNKVLAALEKKELPEILNAYPGLSYSFEGEQREQADAMQNLGVGLVASLFAVFAIMAALLRSYMQSFIILLAIPFSLAGAVIGHVVLGFDMSIFTIFGMIALCGMVVNGGFVLAVTRKRFIDEGMPIEEVTRQSAARRCRPILLTSITTFLGLAPMILENSVQALFLVPMAISLGVGTLASCLVILLVIPAAFTMTETIKSFDAQGTVDRDDQEI</sequence>
<feature type="transmembrane region" description="Helical" evidence="1">
    <location>
        <begin position="429"/>
        <end position="451"/>
    </location>
</feature>
<dbReference type="GO" id="GO:0005886">
    <property type="term" value="C:plasma membrane"/>
    <property type="evidence" value="ECO:0007669"/>
    <property type="project" value="TreeGrafter"/>
</dbReference>
<feature type="transmembrane region" description="Helical" evidence="1">
    <location>
        <begin position="21"/>
        <end position="37"/>
    </location>
</feature>
<dbReference type="PANTHER" id="PTHR32063:SF33">
    <property type="entry name" value="RND SUPERFAMILY EFFLUX PUMP PERMEASE COMPONENT"/>
    <property type="match status" value="1"/>
</dbReference>
<evidence type="ECO:0000256" key="1">
    <source>
        <dbReference type="SAM" id="Phobius"/>
    </source>
</evidence>
<dbReference type="SUPFAM" id="SSF82714">
    <property type="entry name" value="Multidrug efflux transporter AcrB TolC docking domain, DN and DC subdomains"/>
    <property type="match status" value="2"/>
</dbReference>
<keyword evidence="1" id="KW-1133">Transmembrane helix</keyword>
<dbReference type="SUPFAM" id="SSF82693">
    <property type="entry name" value="Multidrug efflux transporter AcrB pore domain, PN1, PN2, PC1 and PC2 subdomains"/>
    <property type="match status" value="3"/>
</dbReference>
<feature type="transmembrane region" description="Helical" evidence="1">
    <location>
        <begin position="361"/>
        <end position="381"/>
    </location>
</feature>
<dbReference type="Gene3D" id="3.30.70.1320">
    <property type="entry name" value="Multidrug efflux transporter AcrB pore domain like"/>
    <property type="match status" value="1"/>
</dbReference>
<proteinExistence type="predicted"/>
<organism evidence="2">
    <name type="scientific">Oceaniferula spumae</name>
    <dbReference type="NCBI Taxonomy" id="2979115"/>
    <lineage>
        <taxon>Bacteria</taxon>
        <taxon>Pseudomonadati</taxon>
        <taxon>Verrucomicrobiota</taxon>
        <taxon>Verrucomicrobiia</taxon>
        <taxon>Verrucomicrobiales</taxon>
        <taxon>Verrucomicrobiaceae</taxon>
        <taxon>Oceaniferula</taxon>
    </lineage>
</organism>
<keyword evidence="1" id="KW-0472">Membrane</keyword>
<evidence type="ECO:0000313" key="2">
    <source>
        <dbReference type="EMBL" id="BDS06534.1"/>
    </source>
</evidence>
<feature type="transmembrane region" description="Helical" evidence="1">
    <location>
        <begin position="463"/>
        <end position="483"/>
    </location>
</feature>
<dbReference type="SUPFAM" id="SSF82866">
    <property type="entry name" value="Multidrug efflux transporter AcrB transmembrane domain"/>
    <property type="match status" value="2"/>
</dbReference>
<dbReference type="PANTHER" id="PTHR32063">
    <property type="match status" value="1"/>
</dbReference>
<name>A0AAT9FKH9_9BACT</name>
<protein>
    <submittedName>
        <fullName evidence="2">Multidrug resistance protein</fullName>
    </submittedName>
</protein>
<feature type="transmembrane region" description="Helical" evidence="1">
    <location>
        <begin position="534"/>
        <end position="552"/>
    </location>
</feature>
<dbReference type="InterPro" id="IPR001036">
    <property type="entry name" value="Acrflvin-R"/>
</dbReference>
<dbReference type="PRINTS" id="PR00702">
    <property type="entry name" value="ACRIFLAVINRP"/>
</dbReference>
<reference evidence="2" key="1">
    <citation type="submission" date="2024-07" db="EMBL/GenBank/DDBJ databases">
        <title>Complete genome sequence of Verrucomicrobiaceae bacterium NT6N.</title>
        <authorList>
            <person name="Huang C."/>
            <person name="Takami H."/>
            <person name="Hamasaki K."/>
        </authorList>
    </citation>
    <scope>NUCLEOTIDE SEQUENCE</scope>
    <source>
        <strain evidence="2">NT6N</strain>
    </source>
</reference>
<feature type="transmembrane region" description="Helical" evidence="1">
    <location>
        <begin position="918"/>
        <end position="940"/>
    </location>
</feature>
<feature type="transmembrane region" description="Helical" evidence="1">
    <location>
        <begin position="892"/>
        <end position="912"/>
    </location>
</feature>
<feature type="transmembrane region" description="Helical" evidence="1">
    <location>
        <begin position="335"/>
        <end position="354"/>
    </location>
</feature>
<dbReference type="Gene3D" id="1.20.1640.10">
    <property type="entry name" value="Multidrug efflux transporter AcrB transmembrane domain"/>
    <property type="match status" value="2"/>
</dbReference>
<dbReference type="KEGG" id="osu:NT6N_15740"/>
<dbReference type="InterPro" id="IPR027463">
    <property type="entry name" value="AcrB_DN_DC_subdom"/>
</dbReference>
<feature type="transmembrane region" description="Helical" evidence="1">
    <location>
        <begin position="966"/>
        <end position="983"/>
    </location>
</feature>
<gene>
    <name evidence="2" type="primary">czcA</name>
    <name evidence="2" type="ORF">NT6N_15740</name>
</gene>
<dbReference type="EMBL" id="AP026866">
    <property type="protein sequence ID" value="BDS06534.1"/>
    <property type="molecule type" value="Genomic_DNA"/>
</dbReference>
<dbReference type="Pfam" id="PF00873">
    <property type="entry name" value="ACR_tran"/>
    <property type="match status" value="1"/>
</dbReference>
<feature type="transmembrane region" description="Helical" evidence="1">
    <location>
        <begin position="866"/>
        <end position="885"/>
    </location>
</feature>
<feature type="transmembrane region" description="Helical" evidence="1">
    <location>
        <begin position="989"/>
        <end position="1018"/>
    </location>
</feature>
<dbReference type="GO" id="GO:0042910">
    <property type="term" value="F:xenobiotic transmembrane transporter activity"/>
    <property type="evidence" value="ECO:0007669"/>
    <property type="project" value="TreeGrafter"/>
</dbReference>
<dbReference type="Gene3D" id="3.30.70.1440">
    <property type="entry name" value="Multidrug efflux transporter AcrB pore domain"/>
    <property type="match status" value="1"/>
</dbReference>
<accession>A0AAT9FKH9</accession>
<dbReference type="AlphaFoldDB" id="A0AAT9FKH9"/>
<dbReference type="Gene3D" id="3.30.2090.10">
    <property type="entry name" value="Multidrug efflux transporter AcrB TolC docking domain, DN and DC subdomains"/>
    <property type="match status" value="2"/>
</dbReference>
<keyword evidence="1" id="KW-0812">Transmembrane</keyword>
<dbReference type="Gene3D" id="3.30.70.1430">
    <property type="entry name" value="Multidrug efflux transporter AcrB pore domain"/>
    <property type="match status" value="2"/>
</dbReference>